<protein>
    <recommendedName>
        <fullName evidence="2 4">Biotin carboxyl carrier protein of acetyl-CoA carboxylase</fullName>
    </recommendedName>
</protein>
<keyword evidence="4" id="KW-0275">Fatty acid biosynthesis</keyword>
<dbReference type="Proteomes" id="UP001225316">
    <property type="component" value="Unassembled WGS sequence"/>
</dbReference>
<dbReference type="NCBIfam" id="TIGR00531">
    <property type="entry name" value="BCCP"/>
    <property type="match status" value="1"/>
</dbReference>
<dbReference type="GO" id="GO:0003989">
    <property type="term" value="F:acetyl-CoA carboxylase activity"/>
    <property type="evidence" value="ECO:0007669"/>
    <property type="project" value="UniProtKB-EC"/>
</dbReference>
<dbReference type="InterPro" id="IPR050709">
    <property type="entry name" value="Biotin_Carboxyl_Carrier/Decarb"/>
</dbReference>
<keyword evidence="4" id="KW-0276">Fatty acid metabolism</keyword>
<dbReference type="RefSeq" id="WP_308948647.1">
    <property type="nucleotide sequence ID" value="NZ_JARXHW010000005.1"/>
</dbReference>
<dbReference type="CDD" id="cd06850">
    <property type="entry name" value="biotinyl_domain"/>
    <property type="match status" value="1"/>
</dbReference>
<dbReference type="PRINTS" id="PR01071">
    <property type="entry name" value="ACOABIOTINCC"/>
</dbReference>
<proteinExistence type="predicted"/>
<keyword evidence="4" id="KW-0444">Lipid biosynthesis</keyword>
<gene>
    <name evidence="6" type="primary">accB</name>
    <name evidence="6" type="ORF">QEH52_03460</name>
</gene>
<evidence type="ECO:0000256" key="3">
    <source>
        <dbReference type="ARBA" id="ARBA00023267"/>
    </source>
</evidence>
<organism evidence="6 7">
    <name type="scientific">Thalassobacterium maritimum</name>
    <dbReference type="NCBI Taxonomy" id="3041265"/>
    <lineage>
        <taxon>Bacteria</taxon>
        <taxon>Pseudomonadati</taxon>
        <taxon>Verrucomicrobiota</taxon>
        <taxon>Opitutia</taxon>
        <taxon>Puniceicoccales</taxon>
        <taxon>Coraliomargaritaceae</taxon>
        <taxon>Thalassobacterium</taxon>
    </lineage>
</organism>
<keyword evidence="7" id="KW-1185">Reference proteome</keyword>
<reference evidence="6 7" key="1">
    <citation type="submission" date="2023-04" db="EMBL/GenBank/DDBJ databases">
        <title>A novel bacteria isolated from coastal sediment.</title>
        <authorList>
            <person name="Liu X.-J."/>
            <person name="Du Z.-J."/>
        </authorList>
    </citation>
    <scope>NUCLEOTIDE SEQUENCE [LARGE SCALE GENOMIC DNA]</scope>
    <source>
        <strain evidence="6 7">SDUM461003</strain>
    </source>
</reference>
<evidence type="ECO:0000256" key="1">
    <source>
        <dbReference type="ARBA" id="ARBA00003761"/>
    </source>
</evidence>
<dbReference type="EMBL" id="JARXHW010000005">
    <property type="protein sequence ID" value="MDQ8206550.1"/>
    <property type="molecule type" value="Genomic_DNA"/>
</dbReference>
<dbReference type="PANTHER" id="PTHR45266">
    <property type="entry name" value="OXALOACETATE DECARBOXYLASE ALPHA CHAIN"/>
    <property type="match status" value="1"/>
</dbReference>
<dbReference type="PROSITE" id="PS50968">
    <property type="entry name" value="BIOTINYL_LIPOYL"/>
    <property type="match status" value="1"/>
</dbReference>
<feature type="domain" description="Lipoyl-binding" evidence="5">
    <location>
        <begin position="76"/>
        <end position="152"/>
    </location>
</feature>
<dbReference type="SUPFAM" id="SSF51230">
    <property type="entry name" value="Single hybrid motif"/>
    <property type="match status" value="1"/>
</dbReference>
<dbReference type="InterPro" id="IPR001249">
    <property type="entry name" value="AcCoA_biotinCC"/>
</dbReference>
<accession>A0ABU1AQX6</accession>
<evidence type="ECO:0000259" key="5">
    <source>
        <dbReference type="PROSITE" id="PS50968"/>
    </source>
</evidence>
<dbReference type="Gene3D" id="2.40.50.100">
    <property type="match status" value="1"/>
</dbReference>
<evidence type="ECO:0000313" key="7">
    <source>
        <dbReference type="Proteomes" id="UP001225316"/>
    </source>
</evidence>
<keyword evidence="4" id="KW-0443">Lipid metabolism</keyword>
<keyword evidence="3 4" id="KW-0092">Biotin</keyword>
<comment type="function">
    <text evidence="1 4">This protein is a component of the acetyl coenzyme A carboxylase complex; first, biotin carboxylase catalyzes the carboxylation of the carrier protein and then the transcarboxylase transfers the carboxyl group to form malonyl-CoA.</text>
</comment>
<evidence type="ECO:0000256" key="2">
    <source>
        <dbReference type="ARBA" id="ARBA00017562"/>
    </source>
</evidence>
<comment type="pathway">
    <text evidence="4">Lipid metabolism; fatty acid biosynthesis.</text>
</comment>
<evidence type="ECO:0000313" key="6">
    <source>
        <dbReference type="EMBL" id="MDQ8206550.1"/>
    </source>
</evidence>
<keyword evidence="6" id="KW-0436">Ligase</keyword>
<sequence length="154" mass="16005">MDIKLIKQVVDLMKRSDISEFEFEEDGFKLRLSSKGADAPQIIHAAAPVAAAPAAAAAPAPATAAATAPAAEEKGISIIKSPMVGTFYAAASPESPAFAKVGTKVGNDSIVCIIEAMKVMNEIQAEMSGVITEVLVENGEAVEYGQPLFKIKTA</sequence>
<dbReference type="InterPro" id="IPR011053">
    <property type="entry name" value="Single_hybrid_motif"/>
</dbReference>
<evidence type="ECO:0000256" key="4">
    <source>
        <dbReference type="RuleBase" id="RU364072"/>
    </source>
</evidence>
<comment type="caution">
    <text evidence="6">The sequence shown here is derived from an EMBL/GenBank/DDBJ whole genome shotgun (WGS) entry which is preliminary data.</text>
</comment>
<dbReference type="PANTHER" id="PTHR45266:SF3">
    <property type="entry name" value="OXALOACETATE DECARBOXYLASE ALPHA CHAIN"/>
    <property type="match status" value="1"/>
</dbReference>
<name>A0ABU1AQX6_9BACT</name>
<dbReference type="InterPro" id="IPR000089">
    <property type="entry name" value="Biotin_lipoyl"/>
</dbReference>
<dbReference type="Pfam" id="PF00364">
    <property type="entry name" value="Biotin_lipoyl"/>
    <property type="match status" value="1"/>
</dbReference>